<name>A0ABR1CA06_NECAM</name>
<reference evidence="1 2" key="1">
    <citation type="submission" date="2023-08" db="EMBL/GenBank/DDBJ databases">
        <title>A Necator americanus chromosomal reference genome.</title>
        <authorList>
            <person name="Ilik V."/>
            <person name="Petrzelkova K.J."/>
            <person name="Pardy F."/>
            <person name="Fuh T."/>
            <person name="Niatou-Singa F.S."/>
            <person name="Gouil Q."/>
            <person name="Baker L."/>
            <person name="Ritchie M.E."/>
            <person name="Jex A.R."/>
            <person name="Gazzola D."/>
            <person name="Li H."/>
            <person name="Toshio Fujiwara R."/>
            <person name="Zhan B."/>
            <person name="Aroian R.V."/>
            <person name="Pafco B."/>
            <person name="Schwarz E.M."/>
        </authorList>
    </citation>
    <scope>NUCLEOTIDE SEQUENCE [LARGE SCALE GENOMIC DNA]</scope>
    <source>
        <strain evidence="1 2">Aroian</strain>
        <tissue evidence="1">Whole animal</tissue>
    </source>
</reference>
<dbReference type="Proteomes" id="UP001303046">
    <property type="component" value="Unassembled WGS sequence"/>
</dbReference>
<accession>A0ABR1CA06</accession>
<comment type="caution">
    <text evidence="1">The sequence shown here is derived from an EMBL/GenBank/DDBJ whole genome shotgun (WGS) entry which is preliminary data.</text>
</comment>
<protein>
    <submittedName>
        <fullName evidence="1">Uncharacterized protein</fullName>
    </submittedName>
</protein>
<evidence type="ECO:0000313" key="2">
    <source>
        <dbReference type="Proteomes" id="UP001303046"/>
    </source>
</evidence>
<proteinExistence type="predicted"/>
<evidence type="ECO:0000313" key="1">
    <source>
        <dbReference type="EMBL" id="KAK6734081.1"/>
    </source>
</evidence>
<sequence>MQIDLATESSVLQLALSSHRIDQVSTQPTRNDRLRTLSLLLRTVEKHGHGHGLGKHIELHQNMGLQSYRS</sequence>
<organism evidence="1 2">
    <name type="scientific">Necator americanus</name>
    <name type="common">Human hookworm</name>
    <dbReference type="NCBI Taxonomy" id="51031"/>
    <lineage>
        <taxon>Eukaryota</taxon>
        <taxon>Metazoa</taxon>
        <taxon>Ecdysozoa</taxon>
        <taxon>Nematoda</taxon>
        <taxon>Chromadorea</taxon>
        <taxon>Rhabditida</taxon>
        <taxon>Rhabditina</taxon>
        <taxon>Rhabditomorpha</taxon>
        <taxon>Strongyloidea</taxon>
        <taxon>Ancylostomatidae</taxon>
        <taxon>Bunostominae</taxon>
        <taxon>Necator</taxon>
    </lineage>
</organism>
<gene>
    <name evidence="1" type="primary">Necator_chrII.g5491</name>
    <name evidence="1" type="ORF">RB195_017698</name>
</gene>
<keyword evidence="2" id="KW-1185">Reference proteome</keyword>
<dbReference type="EMBL" id="JAVFWL010000002">
    <property type="protein sequence ID" value="KAK6734081.1"/>
    <property type="molecule type" value="Genomic_DNA"/>
</dbReference>